<feature type="compositionally biased region" description="Acidic residues" evidence="1">
    <location>
        <begin position="33"/>
        <end position="45"/>
    </location>
</feature>
<sequence length="810" mass="90149">MVGIIPRLIIDVDEVPKLIHDGEDIKKHRGDVDGDDDNNDNENNDSDATANTTTLLPSILQQISLPGFIADPKKVVEKLQQIIVDLPENLRTVPNVIKQIAIELPAHASEIAGNLPSTLSELHTTIISWGSSAEGVITASIVTTVNVIKDLPHRATFRWRQLMWVLIIMILCPLLGEVVFFLPMNPVDDGPEENRIFIYGIMTLYQLFMIVPWIETCNFAMPEAKIPVRARMLALTVGLIIAKVIDVILTKGIFIYEPIFPIPFSIFVTGTLGTLPAVPIMYLMTPKPDRERGNFCLMFTHLLAYWVSLTAVIGWAIGIQRLQGNPLQYLVLFSYAILRFICKILICANTAVRLNPKRLIQLNLVVDVLFTRVQIATWPFIDSPFTLLALFASESSVVLWRYYNGVDRIGLWWGAIKATALEGQEQHDTDGNGNVVGVDVGGRSSKSSRMKGITEACFTGSNQYIINMSLSEDRQDVVRSLTKCNTSTTLDTTVGEEEEEENGTYFPDNGGNVSKHAYLYSTDAGRGSIENATNRVMMYDDSDDDSSMAIEMNNFASIMRGVGDGTTTTTTTTTTNDDDDDEYDVEAPINFGSDDDSIITSRIGTMGGRTDGFENIILDDDTPNDNSNDSDEGKKKVVTPSTTATKRGKEIWEQRDLYHMVDSTGSLCVNIIVRINQQLIFIAVRNIPSSAQHLNESFQISDERWFEAQKYGSIFIVLMLLLVVGINYSVFFSSKQGLGEGKKLSLGRILSYIFKDHFWYFFFWLISTGALVSSAMVNHFGADFTMNFEYLNCLEQIEWPGCPAGDDGDA</sequence>
<keyword evidence="2" id="KW-0812">Transmembrane</keyword>
<dbReference type="AlphaFoldDB" id="A0A1E7FQP7"/>
<feature type="region of interest" description="Disordered" evidence="1">
    <location>
        <begin position="616"/>
        <end position="644"/>
    </location>
</feature>
<feature type="transmembrane region" description="Helical" evidence="2">
    <location>
        <begin position="162"/>
        <end position="184"/>
    </location>
</feature>
<evidence type="ECO:0000256" key="1">
    <source>
        <dbReference type="SAM" id="MobiDB-lite"/>
    </source>
</evidence>
<dbReference type="EMBL" id="KV784354">
    <property type="protein sequence ID" value="OEU20425.1"/>
    <property type="molecule type" value="Genomic_DNA"/>
</dbReference>
<feature type="transmembrane region" description="Helical" evidence="2">
    <location>
        <begin position="329"/>
        <end position="352"/>
    </location>
</feature>
<feature type="transmembrane region" description="Helical" evidence="2">
    <location>
        <begin position="758"/>
        <end position="777"/>
    </location>
</feature>
<keyword evidence="4" id="KW-1185">Reference proteome</keyword>
<feature type="transmembrane region" description="Helical" evidence="2">
    <location>
        <begin position="196"/>
        <end position="221"/>
    </location>
</feature>
<keyword evidence="2" id="KW-0472">Membrane</keyword>
<organism evidence="3 4">
    <name type="scientific">Fragilariopsis cylindrus CCMP1102</name>
    <dbReference type="NCBI Taxonomy" id="635003"/>
    <lineage>
        <taxon>Eukaryota</taxon>
        <taxon>Sar</taxon>
        <taxon>Stramenopiles</taxon>
        <taxon>Ochrophyta</taxon>
        <taxon>Bacillariophyta</taxon>
        <taxon>Bacillariophyceae</taxon>
        <taxon>Bacillariophycidae</taxon>
        <taxon>Bacillariales</taxon>
        <taxon>Bacillariaceae</taxon>
        <taxon>Fragilariopsis</taxon>
    </lineage>
</organism>
<feature type="transmembrane region" description="Helical" evidence="2">
    <location>
        <begin position="295"/>
        <end position="317"/>
    </location>
</feature>
<dbReference type="KEGG" id="fcy:FRACYDRAFT_234049"/>
<feature type="transmembrane region" description="Helical" evidence="2">
    <location>
        <begin position="262"/>
        <end position="283"/>
    </location>
</feature>
<dbReference type="OrthoDB" id="10488163at2759"/>
<protein>
    <submittedName>
        <fullName evidence="3">Uncharacterized protein</fullName>
    </submittedName>
</protein>
<name>A0A1E7FQP7_9STRA</name>
<evidence type="ECO:0000313" key="4">
    <source>
        <dbReference type="Proteomes" id="UP000095751"/>
    </source>
</evidence>
<dbReference type="InParanoid" id="A0A1E7FQP7"/>
<keyword evidence="2" id="KW-1133">Transmembrane helix</keyword>
<gene>
    <name evidence="3" type="ORF">FRACYDRAFT_234049</name>
</gene>
<reference evidence="3 4" key="1">
    <citation type="submission" date="2016-09" db="EMBL/GenBank/DDBJ databases">
        <title>Extensive genetic diversity and differential bi-allelic expression allows diatom success in the polar Southern Ocean.</title>
        <authorList>
            <consortium name="DOE Joint Genome Institute"/>
            <person name="Mock T."/>
            <person name="Otillar R.P."/>
            <person name="Strauss J."/>
            <person name="Dupont C."/>
            <person name="Frickenhaus S."/>
            <person name="Maumus F."/>
            <person name="Mcmullan M."/>
            <person name="Sanges R."/>
            <person name="Schmutz J."/>
            <person name="Toseland A."/>
            <person name="Valas R."/>
            <person name="Veluchamy A."/>
            <person name="Ward B.J."/>
            <person name="Allen A."/>
            <person name="Barry K."/>
            <person name="Falciatore A."/>
            <person name="Ferrante M."/>
            <person name="Fortunato A.E."/>
            <person name="Gloeckner G."/>
            <person name="Gruber A."/>
            <person name="Hipkin R."/>
            <person name="Janech M."/>
            <person name="Kroth P."/>
            <person name="Leese F."/>
            <person name="Lindquist E."/>
            <person name="Lyon B.R."/>
            <person name="Martin J."/>
            <person name="Mayer C."/>
            <person name="Parker M."/>
            <person name="Quesneville H."/>
            <person name="Raymond J."/>
            <person name="Uhlig C."/>
            <person name="Valentin K.U."/>
            <person name="Worden A.Z."/>
            <person name="Armbrust E.V."/>
            <person name="Bowler C."/>
            <person name="Green B."/>
            <person name="Moulton V."/>
            <person name="Van Oosterhout C."/>
            <person name="Grigoriev I."/>
        </authorList>
    </citation>
    <scope>NUCLEOTIDE SEQUENCE [LARGE SCALE GENOMIC DNA]</scope>
    <source>
        <strain evidence="3 4">CCMP1102</strain>
    </source>
</reference>
<feature type="transmembrane region" description="Helical" evidence="2">
    <location>
        <begin position="233"/>
        <end position="256"/>
    </location>
</feature>
<feature type="transmembrane region" description="Helical" evidence="2">
    <location>
        <begin position="711"/>
        <end position="731"/>
    </location>
</feature>
<proteinExistence type="predicted"/>
<evidence type="ECO:0000313" key="3">
    <source>
        <dbReference type="EMBL" id="OEU20425.1"/>
    </source>
</evidence>
<dbReference type="Proteomes" id="UP000095751">
    <property type="component" value="Unassembled WGS sequence"/>
</dbReference>
<accession>A0A1E7FQP7</accession>
<evidence type="ECO:0000256" key="2">
    <source>
        <dbReference type="SAM" id="Phobius"/>
    </source>
</evidence>
<feature type="region of interest" description="Disordered" evidence="1">
    <location>
        <begin position="25"/>
        <end position="50"/>
    </location>
</feature>
<feature type="region of interest" description="Disordered" evidence="1">
    <location>
        <begin position="489"/>
        <end position="509"/>
    </location>
</feature>